<accession>B0NT81</accession>
<dbReference type="AlphaFoldDB" id="B0NT81"/>
<organism evidence="2 3">
    <name type="scientific">Bacteroides stercoris ATCC 43183</name>
    <dbReference type="NCBI Taxonomy" id="449673"/>
    <lineage>
        <taxon>Bacteria</taxon>
        <taxon>Pseudomonadati</taxon>
        <taxon>Bacteroidota</taxon>
        <taxon>Bacteroidia</taxon>
        <taxon>Bacteroidales</taxon>
        <taxon>Bacteroidaceae</taxon>
        <taxon>Bacteroides</taxon>
    </lineage>
</organism>
<reference evidence="2 3" key="2">
    <citation type="submission" date="2007-11" db="EMBL/GenBank/DDBJ databases">
        <authorList>
            <person name="Fulton L."/>
            <person name="Clifton S."/>
            <person name="Fulton B."/>
            <person name="Xu J."/>
            <person name="Minx P."/>
            <person name="Pepin K.H."/>
            <person name="Johnson M."/>
            <person name="Thiruvilangam P."/>
            <person name="Bhonagiri V."/>
            <person name="Nash W.E."/>
            <person name="Mardis E.R."/>
            <person name="Wilson R.K."/>
        </authorList>
    </citation>
    <scope>NUCLEOTIDE SEQUENCE [LARGE SCALE GENOMIC DNA]</scope>
    <source>
        <strain evidence="2 3">ATCC 43183</strain>
    </source>
</reference>
<name>B0NT81_BACSE</name>
<feature type="non-terminal residue" evidence="2">
    <location>
        <position position="42"/>
    </location>
</feature>
<dbReference type="Proteomes" id="UP000004713">
    <property type="component" value="Unassembled WGS sequence"/>
</dbReference>
<evidence type="ECO:0000256" key="1">
    <source>
        <dbReference type="SAM" id="Phobius"/>
    </source>
</evidence>
<sequence length="42" mass="4896">MGWNSILSFLFSYFVVLYCYFLAAFSSLYVNDVKTMDRAQAI</sequence>
<feature type="transmembrane region" description="Helical" evidence="1">
    <location>
        <begin position="6"/>
        <end position="30"/>
    </location>
</feature>
<comment type="caution">
    <text evidence="2">The sequence shown here is derived from an EMBL/GenBank/DDBJ whole genome shotgun (WGS) entry which is preliminary data.</text>
</comment>
<proteinExistence type="predicted"/>
<dbReference type="HOGENOM" id="CLU_3261860_0_0_10"/>
<gene>
    <name evidence="2" type="ORF">BACSTE_02696</name>
</gene>
<keyword evidence="1" id="KW-0472">Membrane</keyword>
<evidence type="ECO:0000313" key="3">
    <source>
        <dbReference type="Proteomes" id="UP000004713"/>
    </source>
</evidence>
<reference evidence="2 3" key="1">
    <citation type="submission" date="2007-11" db="EMBL/GenBank/DDBJ databases">
        <title>Draft genome sequence of Bacteroides stercoris(ATCC 43183).</title>
        <authorList>
            <person name="Sudarsanam P."/>
            <person name="Ley R."/>
            <person name="Guruge J."/>
            <person name="Turnbaugh P.J."/>
            <person name="Mahowald M."/>
            <person name="Liep D."/>
            <person name="Gordon J."/>
        </authorList>
    </citation>
    <scope>NUCLEOTIDE SEQUENCE [LARGE SCALE GENOMIC DNA]</scope>
    <source>
        <strain evidence="2 3">ATCC 43183</strain>
    </source>
</reference>
<dbReference type="EMBL" id="ABFZ02000020">
    <property type="protein sequence ID" value="EDS15006.1"/>
    <property type="molecule type" value="Genomic_DNA"/>
</dbReference>
<protein>
    <submittedName>
        <fullName evidence="2">Uncharacterized protein</fullName>
    </submittedName>
</protein>
<keyword evidence="1" id="KW-0812">Transmembrane</keyword>
<keyword evidence="1" id="KW-1133">Transmembrane helix</keyword>
<evidence type="ECO:0000313" key="2">
    <source>
        <dbReference type="EMBL" id="EDS15006.1"/>
    </source>
</evidence>